<dbReference type="EMBL" id="ATHL01000001">
    <property type="protein sequence ID" value="EQB19740.1"/>
    <property type="molecule type" value="Genomic_DNA"/>
</dbReference>
<sequence>MIVAGFGFRADADTASLRDALARACRETAPIQAIAAPADKVARLTELALERGVPIIPVAATALQAERTLTRSPASLAARRCGSVAEAAALAAAGPGARLLALRHISSDRTATCAIAQGVST</sequence>
<feature type="domain" description="CobE/GbiG C-terminal" evidence="1">
    <location>
        <begin position="2"/>
        <end position="116"/>
    </location>
</feature>
<dbReference type="InterPro" id="IPR002750">
    <property type="entry name" value="CobE/GbiG_C"/>
</dbReference>
<reference evidence="2 3" key="1">
    <citation type="journal article" date="2013" name="Genome Announc.">
        <title>Genome Sequence of Novosphingobium lindaniclasticum LE124T, Isolated from a Hexachlorocyclohexane Dumpsite.</title>
        <authorList>
            <person name="Saxena A."/>
            <person name="Nayyar N."/>
            <person name="Sangwan N."/>
            <person name="Kumari R."/>
            <person name="Khurana J.P."/>
            <person name="Lal R."/>
        </authorList>
    </citation>
    <scope>NUCLEOTIDE SEQUENCE [LARGE SCALE GENOMIC DNA]</scope>
    <source>
        <strain evidence="2 3">LE124</strain>
    </source>
</reference>
<dbReference type="RefSeq" id="WP_021232042.1">
    <property type="nucleotide sequence ID" value="NZ_ATHL01000001.1"/>
</dbReference>
<organism evidence="2 3">
    <name type="scientific">Novosphingobium lindaniclasticum LE124</name>
    <dbReference type="NCBI Taxonomy" id="1096930"/>
    <lineage>
        <taxon>Bacteria</taxon>
        <taxon>Pseudomonadati</taxon>
        <taxon>Pseudomonadota</taxon>
        <taxon>Alphaproteobacteria</taxon>
        <taxon>Sphingomonadales</taxon>
        <taxon>Sphingomonadaceae</taxon>
        <taxon>Novosphingobium</taxon>
    </lineage>
</organism>
<name>T0J6I4_9SPHN</name>
<comment type="caution">
    <text evidence="2">The sequence shown here is derived from an EMBL/GenBank/DDBJ whole genome shotgun (WGS) entry which is preliminary data.</text>
</comment>
<proteinExistence type="predicted"/>
<evidence type="ECO:0000313" key="3">
    <source>
        <dbReference type="Proteomes" id="UP000015527"/>
    </source>
</evidence>
<dbReference type="SUPFAM" id="SSF159664">
    <property type="entry name" value="CobE/GbiG C-terminal domain-like"/>
    <property type="match status" value="1"/>
</dbReference>
<dbReference type="Pfam" id="PF01890">
    <property type="entry name" value="CbiG_C"/>
    <property type="match status" value="1"/>
</dbReference>
<protein>
    <recommendedName>
        <fullName evidence="1">CobE/GbiG C-terminal domain-containing protein</fullName>
    </recommendedName>
</protein>
<accession>T0J6I4</accession>
<evidence type="ECO:0000259" key="1">
    <source>
        <dbReference type="Pfam" id="PF01890"/>
    </source>
</evidence>
<dbReference type="eggNOG" id="ENOG5032Z7J">
    <property type="taxonomic scope" value="Bacteria"/>
</dbReference>
<dbReference type="InterPro" id="IPR036518">
    <property type="entry name" value="CobE/GbiG_C_sf"/>
</dbReference>
<gene>
    <name evidence="2" type="ORF">L284_00195</name>
</gene>
<dbReference type="Gene3D" id="3.30.420.180">
    <property type="entry name" value="CobE/GbiG C-terminal domain"/>
    <property type="match status" value="1"/>
</dbReference>
<dbReference type="AlphaFoldDB" id="T0J6I4"/>
<dbReference type="PATRIC" id="fig|1096930.3.peg.39"/>
<keyword evidence="3" id="KW-1185">Reference proteome</keyword>
<evidence type="ECO:0000313" key="2">
    <source>
        <dbReference type="EMBL" id="EQB19740.1"/>
    </source>
</evidence>
<dbReference type="Proteomes" id="UP000015527">
    <property type="component" value="Unassembled WGS sequence"/>
</dbReference>
<dbReference type="OrthoDB" id="7475241at2"/>
<dbReference type="GO" id="GO:0009236">
    <property type="term" value="P:cobalamin biosynthetic process"/>
    <property type="evidence" value="ECO:0007669"/>
    <property type="project" value="InterPro"/>
</dbReference>